<evidence type="ECO:0000313" key="2">
    <source>
        <dbReference type="Proteomes" id="UP000887159"/>
    </source>
</evidence>
<dbReference type="InterPro" id="IPR036397">
    <property type="entry name" value="RNaseH_sf"/>
</dbReference>
<gene>
    <name evidence="1" type="ORF">TNCV_1021641</name>
</gene>
<evidence type="ECO:0000313" key="1">
    <source>
        <dbReference type="EMBL" id="GFY14399.1"/>
    </source>
</evidence>
<sequence>MQLLQDAEKNGWTVSDFSVVIAVVNLGSQQIRKLSVRSNATAPNSPLSTTRPGPLWSSLEVHLKPNVASTTICKLFNYHSLALPWPYFSEDKARTHAACVAMNCLTACQILPCPAGSPDLSSIEHVWDMMGR</sequence>
<accession>A0A8X6SIL5</accession>
<organism evidence="1 2">
    <name type="scientific">Trichonephila clavipes</name>
    <name type="common">Golden silk orbweaver</name>
    <name type="synonym">Nephila clavipes</name>
    <dbReference type="NCBI Taxonomy" id="2585209"/>
    <lineage>
        <taxon>Eukaryota</taxon>
        <taxon>Metazoa</taxon>
        <taxon>Ecdysozoa</taxon>
        <taxon>Arthropoda</taxon>
        <taxon>Chelicerata</taxon>
        <taxon>Arachnida</taxon>
        <taxon>Araneae</taxon>
        <taxon>Araneomorphae</taxon>
        <taxon>Entelegynae</taxon>
        <taxon>Araneoidea</taxon>
        <taxon>Nephilidae</taxon>
        <taxon>Trichonephila</taxon>
    </lineage>
</organism>
<protein>
    <submittedName>
        <fullName evidence="1">Uncharacterized protein</fullName>
    </submittedName>
</protein>
<comment type="caution">
    <text evidence="1">The sequence shown here is derived from an EMBL/GenBank/DDBJ whole genome shotgun (WGS) entry which is preliminary data.</text>
</comment>
<name>A0A8X6SIL5_TRICX</name>
<dbReference type="GO" id="GO:0003676">
    <property type="term" value="F:nucleic acid binding"/>
    <property type="evidence" value="ECO:0007669"/>
    <property type="project" value="InterPro"/>
</dbReference>
<reference evidence="1" key="1">
    <citation type="submission" date="2020-08" db="EMBL/GenBank/DDBJ databases">
        <title>Multicomponent nature underlies the extraordinary mechanical properties of spider dragline silk.</title>
        <authorList>
            <person name="Kono N."/>
            <person name="Nakamura H."/>
            <person name="Mori M."/>
            <person name="Yoshida Y."/>
            <person name="Ohtoshi R."/>
            <person name="Malay A.D."/>
            <person name="Moran D.A.P."/>
            <person name="Tomita M."/>
            <person name="Numata K."/>
            <person name="Arakawa K."/>
        </authorList>
    </citation>
    <scope>NUCLEOTIDE SEQUENCE</scope>
</reference>
<keyword evidence="2" id="KW-1185">Reference proteome</keyword>
<dbReference type="Gene3D" id="3.30.420.10">
    <property type="entry name" value="Ribonuclease H-like superfamily/Ribonuclease H"/>
    <property type="match status" value="1"/>
</dbReference>
<proteinExistence type="predicted"/>
<dbReference type="Proteomes" id="UP000887159">
    <property type="component" value="Unassembled WGS sequence"/>
</dbReference>
<dbReference type="AlphaFoldDB" id="A0A8X6SIL5"/>
<dbReference type="EMBL" id="BMAU01021328">
    <property type="protein sequence ID" value="GFY14399.1"/>
    <property type="molecule type" value="Genomic_DNA"/>
</dbReference>